<dbReference type="InterPro" id="IPR047663">
    <property type="entry name" value="Transcription_antiterm_LoaP"/>
</dbReference>
<dbReference type="RefSeq" id="WP_012798360.1">
    <property type="nucleotide sequence ID" value="NC_013165.1"/>
</dbReference>
<reference evidence="6 7" key="1">
    <citation type="journal article" date="2009" name="Stand. Genomic Sci.">
        <title>Complete genome sequence of Slackia heliotrinireducens type strain (RHS 1).</title>
        <authorList>
            <person name="Pukall R."/>
            <person name="Lapidus A."/>
            <person name="Nolan M."/>
            <person name="Copeland A."/>
            <person name="Glavina Del Rio T."/>
            <person name="Lucas S."/>
            <person name="Chen F."/>
            <person name="Tice H."/>
            <person name="Cheng J.F."/>
            <person name="Chertkov O."/>
            <person name="Bruce D."/>
            <person name="Goodwin L."/>
            <person name="Kuske C."/>
            <person name="Brettin T."/>
            <person name="Detter J.C."/>
            <person name="Han C."/>
            <person name="Pitluck S."/>
            <person name="Pati A."/>
            <person name="Mavrommatis K."/>
            <person name="Ivanova N."/>
            <person name="Ovchinnikova G."/>
            <person name="Chen A."/>
            <person name="Palaniappan K."/>
            <person name="Schneider S."/>
            <person name="Rohde M."/>
            <person name="Chain P."/>
            <person name="D'haeseleer P."/>
            <person name="Goker M."/>
            <person name="Bristow J."/>
            <person name="Eisen J.A."/>
            <person name="Markowitz V."/>
            <person name="Kyrpides N.C."/>
            <person name="Klenk H.P."/>
            <person name="Hugenholtz P."/>
        </authorList>
    </citation>
    <scope>NUCLEOTIDE SEQUENCE [LARGE SCALE GENOMIC DNA]</scope>
    <source>
        <strain evidence="7">ATCC 29202 / DSM 20476 / NCTC 11029 / RHS 1</strain>
    </source>
</reference>
<organism evidence="6 7">
    <name type="scientific">Slackia heliotrinireducens (strain ATCC 29202 / DSM 20476 / NCTC 11029 / RHS 1)</name>
    <name type="common">Peptococcus heliotrinreducens</name>
    <dbReference type="NCBI Taxonomy" id="471855"/>
    <lineage>
        <taxon>Bacteria</taxon>
        <taxon>Bacillati</taxon>
        <taxon>Actinomycetota</taxon>
        <taxon>Coriobacteriia</taxon>
        <taxon>Eggerthellales</taxon>
        <taxon>Eggerthellaceae</taxon>
        <taxon>Slackia</taxon>
    </lineage>
</organism>
<name>C7N5S2_SLAHD</name>
<dbReference type="SUPFAM" id="SSF82679">
    <property type="entry name" value="N-utilization substance G protein NusG, N-terminal domain"/>
    <property type="match status" value="1"/>
</dbReference>
<dbReference type="CDD" id="cd09889">
    <property type="entry name" value="NGN_Bact_2"/>
    <property type="match status" value="1"/>
</dbReference>
<proteinExistence type="predicted"/>
<dbReference type="InterPro" id="IPR014722">
    <property type="entry name" value="Rib_uL2_dom2"/>
</dbReference>
<dbReference type="Proteomes" id="UP000002026">
    <property type="component" value="Chromosome"/>
</dbReference>
<dbReference type="Gene3D" id="2.30.30.30">
    <property type="match status" value="1"/>
</dbReference>
<dbReference type="CDD" id="cd06091">
    <property type="entry name" value="KOW_NusG"/>
    <property type="match status" value="1"/>
</dbReference>
<keyword evidence="2" id="KW-0805">Transcription regulation</keyword>
<dbReference type="InterPro" id="IPR006645">
    <property type="entry name" value="NGN-like_dom"/>
</dbReference>
<gene>
    <name evidence="6" type="ordered locus">Shel_12290</name>
</gene>
<keyword evidence="1" id="KW-0889">Transcription antitermination</keyword>
<dbReference type="EMBL" id="CP001684">
    <property type="protein sequence ID" value="ACV22257.1"/>
    <property type="molecule type" value="Genomic_DNA"/>
</dbReference>
<feature type="domain" description="NusG-like N-terminal" evidence="4">
    <location>
        <begin position="1"/>
        <end position="103"/>
    </location>
</feature>
<dbReference type="GO" id="GO:0031564">
    <property type="term" value="P:transcription antitermination"/>
    <property type="evidence" value="ECO:0007669"/>
    <property type="project" value="UniProtKB-KW"/>
</dbReference>
<dbReference type="KEGG" id="shi:Shel_12290"/>
<dbReference type="AlphaFoldDB" id="C7N5S2"/>
<keyword evidence="3" id="KW-0804">Transcription</keyword>
<dbReference type="PANTHER" id="PTHR30265">
    <property type="entry name" value="RHO-INTERACTING TRANSCRIPTION TERMINATION FACTOR NUSG"/>
    <property type="match status" value="1"/>
</dbReference>
<evidence type="ECO:0000313" key="7">
    <source>
        <dbReference type="Proteomes" id="UP000002026"/>
    </source>
</evidence>
<dbReference type="GO" id="GO:0006354">
    <property type="term" value="P:DNA-templated transcription elongation"/>
    <property type="evidence" value="ECO:0007669"/>
    <property type="project" value="InterPro"/>
</dbReference>
<dbReference type="SMART" id="SM00738">
    <property type="entry name" value="NGN"/>
    <property type="match status" value="1"/>
</dbReference>
<dbReference type="InterPro" id="IPR008991">
    <property type="entry name" value="Translation_prot_SH3-like_sf"/>
</dbReference>
<dbReference type="Pfam" id="PF00467">
    <property type="entry name" value="KOW"/>
    <property type="match status" value="1"/>
</dbReference>
<keyword evidence="7" id="KW-1185">Reference proteome</keyword>
<dbReference type="InterPro" id="IPR036735">
    <property type="entry name" value="NGN_dom_sf"/>
</dbReference>
<dbReference type="InterPro" id="IPR043425">
    <property type="entry name" value="NusG-like"/>
</dbReference>
<evidence type="ECO:0000256" key="2">
    <source>
        <dbReference type="ARBA" id="ARBA00023015"/>
    </source>
</evidence>
<feature type="domain" description="KOW" evidence="5">
    <location>
        <begin position="115"/>
        <end position="142"/>
    </location>
</feature>
<sequence length="169" mass="19352">MWYVIQVGTNQEDRVIGLIRSFVGKDVLKEAFVPQVEVMRRSRGQWQKRKELLLPGYVFVIATDPEKLNQALIDVPAFTRLLGNDVSFTPLLDDEIKFLEAFTAPDRRIVRMSKGVIEGDQIIINEGPLRGQTGLIKRIDRHKRLAYLEMTVMGRKKMIKVGLEIVSKS</sequence>
<dbReference type="Gene3D" id="3.30.70.940">
    <property type="entry name" value="NusG, N-terminal domain"/>
    <property type="match status" value="1"/>
</dbReference>
<dbReference type="Pfam" id="PF02357">
    <property type="entry name" value="NusG"/>
    <property type="match status" value="1"/>
</dbReference>
<dbReference type="SUPFAM" id="SSF50104">
    <property type="entry name" value="Translation proteins SH3-like domain"/>
    <property type="match status" value="1"/>
</dbReference>
<dbReference type="NCBIfam" id="NF033641">
    <property type="entry name" value="antiterm_LoaP"/>
    <property type="match status" value="1"/>
</dbReference>
<evidence type="ECO:0000256" key="3">
    <source>
        <dbReference type="ARBA" id="ARBA00023163"/>
    </source>
</evidence>
<evidence type="ECO:0000313" key="6">
    <source>
        <dbReference type="EMBL" id="ACV22257.1"/>
    </source>
</evidence>
<dbReference type="PANTHER" id="PTHR30265:SF4">
    <property type="entry name" value="KOW MOTIF FAMILY PROTEIN, EXPRESSED"/>
    <property type="match status" value="1"/>
</dbReference>
<dbReference type="STRING" id="471855.Shel_12290"/>
<accession>C7N5S2</accession>
<dbReference type="InterPro" id="IPR005824">
    <property type="entry name" value="KOW"/>
</dbReference>
<dbReference type="eggNOG" id="COG0250">
    <property type="taxonomic scope" value="Bacteria"/>
</dbReference>
<protein>
    <submittedName>
        <fullName evidence="6">Transcription antiterminator</fullName>
    </submittedName>
</protein>
<dbReference type="SMART" id="SM00739">
    <property type="entry name" value="KOW"/>
    <property type="match status" value="1"/>
</dbReference>
<evidence type="ECO:0000256" key="1">
    <source>
        <dbReference type="ARBA" id="ARBA00022814"/>
    </source>
</evidence>
<evidence type="ECO:0000259" key="4">
    <source>
        <dbReference type="SMART" id="SM00738"/>
    </source>
</evidence>
<evidence type="ECO:0000259" key="5">
    <source>
        <dbReference type="SMART" id="SM00739"/>
    </source>
</evidence>
<dbReference type="HOGENOM" id="CLU_067287_2_0_11"/>